<keyword evidence="1" id="KW-1133">Transmembrane helix</keyword>
<reference evidence="3" key="2">
    <citation type="submission" date="2014-11" db="EMBL/GenBank/DDBJ databases">
        <title>Draft genome sequence of Hydrogenophaga intermedia S1.</title>
        <authorList>
            <person name="Gan H.M."/>
            <person name="Chew T.H."/>
            <person name="Stolz A."/>
        </authorList>
    </citation>
    <scope>NUCLEOTIDE SEQUENCE [LARGE SCALE GENOMIC DNA]</scope>
    <source>
        <strain evidence="3">S1</strain>
    </source>
</reference>
<keyword evidence="1" id="KW-0472">Membrane</keyword>
<reference evidence="3" key="1">
    <citation type="submission" date="2014-02" db="EMBL/GenBank/DDBJ databases">
        <authorList>
            <person name="Gan H."/>
        </authorList>
    </citation>
    <scope>NUCLEOTIDE SEQUENCE [LARGE SCALE GENOMIC DNA]</scope>
    <source>
        <strain evidence="3">S1</strain>
    </source>
</reference>
<dbReference type="EMBL" id="CCAE010000017">
    <property type="protein sequence ID" value="CDN88015.1"/>
    <property type="molecule type" value="Genomic_DNA"/>
</dbReference>
<dbReference type="AlphaFoldDB" id="A0A1L1PRP9"/>
<organism evidence="2 3">
    <name type="scientific">Hydrogenophaga intermedia</name>
    <dbReference type="NCBI Taxonomy" id="65786"/>
    <lineage>
        <taxon>Bacteria</taxon>
        <taxon>Pseudomonadati</taxon>
        <taxon>Pseudomonadota</taxon>
        <taxon>Betaproteobacteria</taxon>
        <taxon>Burkholderiales</taxon>
        <taxon>Comamonadaceae</taxon>
        <taxon>Hydrogenophaga</taxon>
    </lineage>
</organism>
<evidence type="ECO:0000256" key="1">
    <source>
        <dbReference type="SAM" id="Phobius"/>
    </source>
</evidence>
<name>A0A1L1PRP9_HYDIT</name>
<proteinExistence type="predicted"/>
<accession>A0A1L1PRP9</accession>
<sequence length="71" mass="8180">MAGIAWQVLRQLVFSFIFFWPGWFVVKTITLGRYPRSIHPAKADWLDYELLSVIGVVAVIGALILVAYLWR</sequence>
<dbReference type="Proteomes" id="UP000028878">
    <property type="component" value="Unassembled WGS sequence"/>
</dbReference>
<feature type="transmembrane region" description="Helical" evidence="1">
    <location>
        <begin position="50"/>
        <end position="70"/>
    </location>
</feature>
<gene>
    <name evidence="2" type="ORF">BN948_02446</name>
</gene>
<keyword evidence="1" id="KW-0812">Transmembrane</keyword>
<evidence type="ECO:0000313" key="2">
    <source>
        <dbReference type="EMBL" id="CDN88015.1"/>
    </source>
</evidence>
<feature type="transmembrane region" description="Helical" evidence="1">
    <location>
        <begin position="12"/>
        <end position="30"/>
    </location>
</feature>
<evidence type="ECO:0000313" key="3">
    <source>
        <dbReference type="Proteomes" id="UP000028878"/>
    </source>
</evidence>
<keyword evidence="3" id="KW-1185">Reference proteome</keyword>
<protein>
    <submittedName>
        <fullName evidence="2">Uncharacterized protein</fullName>
    </submittedName>
</protein>